<evidence type="ECO:0000313" key="9">
    <source>
        <dbReference type="EMBL" id="SED64826.1"/>
    </source>
</evidence>
<comment type="subcellular location">
    <subcellularLocation>
        <location evidence="1">Cell membrane</location>
        <topology evidence="1">Multi-pass membrane protein</topology>
    </subcellularLocation>
</comment>
<reference evidence="10" key="1">
    <citation type="submission" date="2016-10" db="EMBL/GenBank/DDBJ databases">
        <authorList>
            <person name="Varghese N."/>
            <person name="Submissions S."/>
        </authorList>
    </citation>
    <scope>NUCLEOTIDE SEQUENCE [LARGE SCALE GENOMIC DNA]</scope>
    <source>
        <strain evidence="10">DSM 21368</strain>
    </source>
</reference>
<organism evidence="9 10">
    <name type="scientific">Ruania alba</name>
    <dbReference type="NCBI Taxonomy" id="648782"/>
    <lineage>
        <taxon>Bacteria</taxon>
        <taxon>Bacillati</taxon>
        <taxon>Actinomycetota</taxon>
        <taxon>Actinomycetes</taxon>
        <taxon>Micrococcales</taxon>
        <taxon>Ruaniaceae</taxon>
        <taxon>Ruania</taxon>
    </lineage>
</organism>
<dbReference type="OrthoDB" id="5063422at2"/>
<dbReference type="EMBL" id="FNTX01000001">
    <property type="protein sequence ID" value="SED64826.1"/>
    <property type="molecule type" value="Genomic_DNA"/>
</dbReference>
<keyword evidence="6 8" id="KW-1133">Transmembrane helix</keyword>
<dbReference type="STRING" id="648782.SAMN04488554_0343"/>
<dbReference type="GO" id="GO:0006508">
    <property type="term" value="P:proteolysis"/>
    <property type="evidence" value="ECO:0007669"/>
    <property type="project" value="UniProtKB-KW"/>
</dbReference>
<keyword evidence="10" id="KW-1185">Reference proteome</keyword>
<evidence type="ECO:0000256" key="6">
    <source>
        <dbReference type="ARBA" id="ARBA00022989"/>
    </source>
</evidence>
<gene>
    <name evidence="9" type="ORF">SAMN04488554_0343</name>
</gene>
<dbReference type="NCBIfam" id="TIGR04178">
    <property type="entry name" value="exo_archaeo"/>
    <property type="match status" value="1"/>
</dbReference>
<dbReference type="AlphaFoldDB" id="A0A1H5CDX6"/>
<feature type="transmembrane region" description="Helical" evidence="8">
    <location>
        <begin position="147"/>
        <end position="169"/>
    </location>
</feature>
<evidence type="ECO:0000256" key="2">
    <source>
        <dbReference type="ARBA" id="ARBA00022475"/>
    </source>
</evidence>
<evidence type="ECO:0000256" key="1">
    <source>
        <dbReference type="ARBA" id="ARBA00004651"/>
    </source>
</evidence>
<evidence type="ECO:0000313" key="10">
    <source>
        <dbReference type="Proteomes" id="UP000199220"/>
    </source>
</evidence>
<name>A0A1H5CDX6_9MICO</name>
<accession>A0A1H5CDX6</accession>
<evidence type="ECO:0000256" key="7">
    <source>
        <dbReference type="ARBA" id="ARBA00023136"/>
    </source>
</evidence>
<evidence type="ECO:0000256" key="3">
    <source>
        <dbReference type="ARBA" id="ARBA00022670"/>
    </source>
</evidence>
<dbReference type="InterPro" id="IPR026392">
    <property type="entry name" value="Exo/Archaeosortase_dom"/>
</dbReference>
<keyword evidence="4 8" id="KW-0812">Transmembrane</keyword>
<sequence length="187" mass="20001">MRAPTTSGDYPLGRRLVRITAALVLLGAAAAMLFWQQQVRYGEMSLAGTWFDLVLAGSTHTNRDAIYFSWTGGELIGLRNTWECTVALLAGPLLGIGAVLLALTRIPWHRLVTGLALALVLIVAVNQLRLAMIAVSLQRWGMDGYALSHTVIGSIFAIAGFVVAAMVFLKIAGASPTGRHRPAPHLG</sequence>
<evidence type="ECO:0000256" key="8">
    <source>
        <dbReference type="SAM" id="Phobius"/>
    </source>
</evidence>
<proteinExistence type="predicted"/>
<keyword evidence="3" id="KW-0645">Protease</keyword>
<dbReference type="RefSeq" id="WP_089771413.1">
    <property type="nucleotide sequence ID" value="NZ_FNTX01000001.1"/>
</dbReference>
<feature type="transmembrane region" description="Helical" evidence="8">
    <location>
        <begin position="115"/>
        <end position="135"/>
    </location>
</feature>
<dbReference type="GO" id="GO:0008233">
    <property type="term" value="F:peptidase activity"/>
    <property type="evidence" value="ECO:0007669"/>
    <property type="project" value="UniProtKB-KW"/>
</dbReference>
<protein>
    <submittedName>
        <fullName evidence="9">Exosortase/archaeosortase family protein</fullName>
    </submittedName>
</protein>
<keyword evidence="2" id="KW-1003">Cell membrane</keyword>
<dbReference type="GO" id="GO:0005886">
    <property type="term" value="C:plasma membrane"/>
    <property type="evidence" value="ECO:0007669"/>
    <property type="project" value="UniProtKB-SubCell"/>
</dbReference>
<evidence type="ECO:0000256" key="5">
    <source>
        <dbReference type="ARBA" id="ARBA00022801"/>
    </source>
</evidence>
<dbReference type="Proteomes" id="UP000199220">
    <property type="component" value="Unassembled WGS sequence"/>
</dbReference>
<keyword evidence="7 8" id="KW-0472">Membrane</keyword>
<feature type="transmembrane region" description="Helical" evidence="8">
    <location>
        <begin position="16"/>
        <end position="35"/>
    </location>
</feature>
<evidence type="ECO:0000256" key="4">
    <source>
        <dbReference type="ARBA" id="ARBA00022692"/>
    </source>
</evidence>
<keyword evidence="5" id="KW-0378">Hydrolase</keyword>
<feature type="transmembrane region" description="Helical" evidence="8">
    <location>
        <begin position="85"/>
        <end position="103"/>
    </location>
</feature>